<proteinExistence type="predicted"/>
<evidence type="ECO:0000313" key="2">
    <source>
        <dbReference type="Proteomes" id="UP000887458"/>
    </source>
</evidence>
<evidence type="ECO:0000313" key="1">
    <source>
        <dbReference type="EMBL" id="KAH9423169.1"/>
    </source>
</evidence>
<accession>A0ABQ8JKN2</accession>
<keyword evidence="2" id="KW-1185">Reference proteome</keyword>
<reference evidence="1 2" key="2">
    <citation type="journal article" date="2022" name="Mol. Biol. Evol.">
        <title>Comparative Genomics Reveals Insights into the Divergent Evolution of Astigmatic Mites and Household Pest Adaptations.</title>
        <authorList>
            <person name="Xiong Q."/>
            <person name="Wan A.T."/>
            <person name="Liu X."/>
            <person name="Fung C.S."/>
            <person name="Xiao X."/>
            <person name="Malainual N."/>
            <person name="Hou J."/>
            <person name="Wang L."/>
            <person name="Wang M."/>
            <person name="Yang K.Y."/>
            <person name="Cui Y."/>
            <person name="Leung E.L."/>
            <person name="Nong W."/>
            <person name="Shin S.K."/>
            <person name="Au S.W."/>
            <person name="Jeong K.Y."/>
            <person name="Chew F.T."/>
            <person name="Hui J.H."/>
            <person name="Leung T.F."/>
            <person name="Tungtrongchitr A."/>
            <person name="Zhong N."/>
            <person name="Liu Z."/>
            <person name="Tsui S.K."/>
        </authorList>
    </citation>
    <scope>NUCLEOTIDE SEQUENCE [LARGE SCALE GENOMIC DNA]</scope>
    <source>
        <strain evidence="1">Derp</strain>
    </source>
</reference>
<name>A0ABQ8JKN2_DERPT</name>
<comment type="caution">
    <text evidence="1">The sequence shown here is derived from an EMBL/GenBank/DDBJ whole genome shotgun (WGS) entry which is preliminary data.</text>
</comment>
<protein>
    <submittedName>
        <fullName evidence="1">Uncharacterized protein</fullName>
    </submittedName>
</protein>
<dbReference type="EMBL" id="NJHN03000033">
    <property type="protein sequence ID" value="KAH9423169.1"/>
    <property type="molecule type" value="Genomic_DNA"/>
</dbReference>
<reference evidence="1 2" key="1">
    <citation type="journal article" date="2018" name="J. Allergy Clin. Immunol.">
        <title>High-quality assembly of Dermatophagoides pteronyssinus genome and transcriptome reveals a wide range of novel allergens.</title>
        <authorList>
            <person name="Liu X.Y."/>
            <person name="Yang K.Y."/>
            <person name="Wang M.Q."/>
            <person name="Kwok J.S."/>
            <person name="Zeng X."/>
            <person name="Yang Z."/>
            <person name="Xiao X.J."/>
            <person name="Lau C.P."/>
            <person name="Li Y."/>
            <person name="Huang Z.M."/>
            <person name="Ba J.G."/>
            <person name="Yim A.K."/>
            <person name="Ouyang C.Y."/>
            <person name="Ngai S.M."/>
            <person name="Chan T.F."/>
            <person name="Leung E.L."/>
            <person name="Liu L."/>
            <person name="Liu Z.G."/>
            <person name="Tsui S.K."/>
        </authorList>
    </citation>
    <scope>NUCLEOTIDE SEQUENCE [LARGE SCALE GENOMIC DNA]</scope>
    <source>
        <strain evidence="1">Derp</strain>
    </source>
</reference>
<gene>
    <name evidence="1" type="ORF">DERP_015261</name>
</gene>
<dbReference type="Proteomes" id="UP000887458">
    <property type="component" value="Unassembled WGS sequence"/>
</dbReference>
<organism evidence="1 2">
    <name type="scientific">Dermatophagoides pteronyssinus</name>
    <name type="common">European house dust mite</name>
    <dbReference type="NCBI Taxonomy" id="6956"/>
    <lineage>
        <taxon>Eukaryota</taxon>
        <taxon>Metazoa</taxon>
        <taxon>Ecdysozoa</taxon>
        <taxon>Arthropoda</taxon>
        <taxon>Chelicerata</taxon>
        <taxon>Arachnida</taxon>
        <taxon>Acari</taxon>
        <taxon>Acariformes</taxon>
        <taxon>Sarcoptiformes</taxon>
        <taxon>Astigmata</taxon>
        <taxon>Psoroptidia</taxon>
        <taxon>Analgoidea</taxon>
        <taxon>Pyroglyphidae</taxon>
        <taxon>Dermatophagoidinae</taxon>
        <taxon>Dermatophagoides</taxon>
    </lineage>
</organism>
<sequence>MERNRFLKFTACKFHVHHTNILQLITQFFGKSCRQSHETIWIKAKKSFNVHFISTIKMNYFQYSTFINRMHNN</sequence>